<dbReference type="CDD" id="cd01347">
    <property type="entry name" value="ligand_gated_channel"/>
    <property type="match status" value="1"/>
</dbReference>
<evidence type="ECO:0000313" key="19">
    <source>
        <dbReference type="EMBL" id="AZG15490.1"/>
    </source>
</evidence>
<dbReference type="PROSITE" id="PS01156">
    <property type="entry name" value="TONB_DEPENDENT_REC_2"/>
    <property type="match status" value="1"/>
</dbReference>
<keyword evidence="10 16" id="KW-0798">TonB box</keyword>
<feature type="signal peptide" evidence="17">
    <location>
        <begin position="1"/>
        <end position="46"/>
    </location>
</feature>
<evidence type="ECO:0000256" key="3">
    <source>
        <dbReference type="ARBA" id="ARBA00022448"/>
    </source>
</evidence>
<evidence type="ECO:0000256" key="17">
    <source>
        <dbReference type="SAM" id="SignalP"/>
    </source>
</evidence>
<dbReference type="Proteomes" id="UP000270411">
    <property type="component" value="Chromosome 2"/>
</dbReference>
<evidence type="ECO:0000256" key="11">
    <source>
        <dbReference type="ARBA" id="ARBA00023136"/>
    </source>
</evidence>
<keyword evidence="4 14" id="KW-1134">Transmembrane beta strand</keyword>
<keyword evidence="8" id="KW-0408">Iron</keyword>
<gene>
    <name evidence="19" type="ORF">EHF44_18585</name>
</gene>
<dbReference type="GO" id="GO:0015344">
    <property type="term" value="F:siderophore uptake transmembrane transporter activity"/>
    <property type="evidence" value="ECO:0007669"/>
    <property type="project" value="TreeGrafter"/>
</dbReference>
<dbReference type="GO" id="GO:0038023">
    <property type="term" value="F:signaling receptor activity"/>
    <property type="evidence" value="ECO:0007669"/>
    <property type="project" value="InterPro"/>
</dbReference>
<dbReference type="InterPro" id="IPR012910">
    <property type="entry name" value="Plug_dom"/>
</dbReference>
<dbReference type="GO" id="GO:0015891">
    <property type="term" value="P:siderophore transport"/>
    <property type="evidence" value="ECO:0007669"/>
    <property type="project" value="InterPro"/>
</dbReference>
<dbReference type="Gene3D" id="2.170.130.10">
    <property type="entry name" value="TonB-dependent receptor, plug domain"/>
    <property type="match status" value="1"/>
</dbReference>
<feature type="domain" description="Secretin/TonB short N-terminal" evidence="18">
    <location>
        <begin position="73"/>
        <end position="124"/>
    </location>
</feature>
<evidence type="ECO:0000256" key="13">
    <source>
        <dbReference type="ARBA" id="ARBA00023237"/>
    </source>
</evidence>
<reference evidence="20" key="1">
    <citation type="submission" date="2018-11" db="EMBL/GenBank/DDBJ databases">
        <title>FDA dAtabase for Regulatory Grade micrObial Sequences (FDA-ARGOS): Supporting development and validation of Infectious Disease Dx tests.</title>
        <authorList>
            <person name="Goldberg B."/>
            <person name="Campos J."/>
            <person name="Tallon L."/>
            <person name="Sadzewicz L."/>
            <person name="Zhao X."/>
            <person name="Vavikolanu K."/>
            <person name="Mehta A."/>
            <person name="Aluvathingal J."/>
            <person name="Nadendla S."/>
            <person name="Geyer C."/>
            <person name="Nandy P."/>
            <person name="Yan Y."/>
            <person name="Sichtig H."/>
        </authorList>
    </citation>
    <scope>NUCLEOTIDE SEQUENCE [LARGE SCALE GENOMIC DNA]</scope>
    <source>
        <strain evidence="20">FDAARGOS_614</strain>
    </source>
</reference>
<feature type="chain" id="PRO_5018218148" evidence="17">
    <location>
        <begin position="47"/>
        <end position="811"/>
    </location>
</feature>
<name>A0A3G8H5X4_9BURK</name>
<dbReference type="OrthoDB" id="8732650at2"/>
<evidence type="ECO:0000256" key="1">
    <source>
        <dbReference type="ARBA" id="ARBA00004571"/>
    </source>
</evidence>
<dbReference type="KEGG" id="cpau:EHF44_18585"/>
<evidence type="ECO:0000256" key="8">
    <source>
        <dbReference type="ARBA" id="ARBA00023004"/>
    </source>
</evidence>
<dbReference type="EMBL" id="CP033970">
    <property type="protein sequence ID" value="AZG15490.1"/>
    <property type="molecule type" value="Genomic_DNA"/>
</dbReference>
<evidence type="ECO:0000256" key="6">
    <source>
        <dbReference type="ARBA" id="ARBA00022692"/>
    </source>
</evidence>
<evidence type="ECO:0000256" key="16">
    <source>
        <dbReference type="RuleBase" id="RU003357"/>
    </source>
</evidence>
<keyword evidence="6 14" id="KW-0812">Transmembrane</keyword>
<evidence type="ECO:0000259" key="18">
    <source>
        <dbReference type="SMART" id="SM00965"/>
    </source>
</evidence>
<evidence type="ECO:0000313" key="20">
    <source>
        <dbReference type="Proteomes" id="UP000270411"/>
    </source>
</evidence>
<evidence type="ECO:0000256" key="14">
    <source>
        <dbReference type="PROSITE-ProRule" id="PRU01360"/>
    </source>
</evidence>
<evidence type="ECO:0000256" key="12">
    <source>
        <dbReference type="ARBA" id="ARBA00023170"/>
    </source>
</evidence>
<dbReference type="PROSITE" id="PS52016">
    <property type="entry name" value="TONB_DEPENDENT_REC_3"/>
    <property type="match status" value="1"/>
</dbReference>
<dbReference type="Pfam" id="PF07660">
    <property type="entry name" value="STN"/>
    <property type="match status" value="1"/>
</dbReference>
<dbReference type="InterPro" id="IPR010105">
    <property type="entry name" value="TonB_sidphr_rcpt"/>
</dbReference>
<evidence type="ECO:0000256" key="4">
    <source>
        <dbReference type="ARBA" id="ARBA00022452"/>
    </source>
</evidence>
<dbReference type="PANTHER" id="PTHR32552:SF82">
    <property type="entry name" value="FCUA PROTEIN"/>
    <property type="match status" value="1"/>
</dbReference>
<dbReference type="AlphaFoldDB" id="A0A3G8H5X4"/>
<dbReference type="Gene3D" id="2.40.170.20">
    <property type="entry name" value="TonB-dependent receptor, beta-barrel domain"/>
    <property type="match status" value="1"/>
</dbReference>
<keyword evidence="9" id="KW-0406">Ion transport</keyword>
<dbReference type="Gene3D" id="3.55.50.30">
    <property type="match status" value="1"/>
</dbReference>
<dbReference type="Pfam" id="PF07715">
    <property type="entry name" value="Plug"/>
    <property type="match status" value="1"/>
</dbReference>
<dbReference type="PANTHER" id="PTHR32552">
    <property type="entry name" value="FERRICHROME IRON RECEPTOR-RELATED"/>
    <property type="match status" value="1"/>
</dbReference>
<keyword evidence="3 14" id="KW-0813">Transport</keyword>
<evidence type="ECO:0000256" key="7">
    <source>
        <dbReference type="ARBA" id="ARBA00022729"/>
    </source>
</evidence>
<keyword evidence="11 14" id="KW-0472">Membrane</keyword>
<keyword evidence="7 17" id="KW-0732">Signal</keyword>
<dbReference type="SMART" id="SM00965">
    <property type="entry name" value="STN"/>
    <property type="match status" value="1"/>
</dbReference>
<evidence type="ECO:0000256" key="2">
    <source>
        <dbReference type="ARBA" id="ARBA00009810"/>
    </source>
</evidence>
<keyword evidence="12 19" id="KW-0675">Receptor</keyword>
<dbReference type="InterPro" id="IPR010917">
    <property type="entry name" value="TonB_rcpt_CS"/>
</dbReference>
<dbReference type="InterPro" id="IPR011662">
    <property type="entry name" value="Secretin/TonB_short_N"/>
</dbReference>
<evidence type="ECO:0000256" key="10">
    <source>
        <dbReference type="ARBA" id="ARBA00023077"/>
    </source>
</evidence>
<keyword evidence="13 14" id="KW-0998">Cell outer membrane</keyword>
<comment type="subcellular location">
    <subcellularLocation>
        <location evidence="1 14">Cell outer membrane</location>
        <topology evidence="1 14">Multi-pass membrane protein</topology>
    </subcellularLocation>
</comment>
<evidence type="ECO:0000256" key="9">
    <source>
        <dbReference type="ARBA" id="ARBA00023065"/>
    </source>
</evidence>
<proteinExistence type="inferred from homology"/>
<keyword evidence="5" id="KW-0410">Iron transport</keyword>
<accession>A0A3G8H5X4</accession>
<dbReference type="SUPFAM" id="SSF56935">
    <property type="entry name" value="Porins"/>
    <property type="match status" value="1"/>
</dbReference>
<organism evidence="19 20">
    <name type="scientific">Cupriavidus pauculus</name>
    <dbReference type="NCBI Taxonomy" id="82633"/>
    <lineage>
        <taxon>Bacteria</taxon>
        <taxon>Pseudomonadati</taxon>
        <taxon>Pseudomonadota</taxon>
        <taxon>Betaproteobacteria</taxon>
        <taxon>Burkholderiales</taxon>
        <taxon>Burkholderiaceae</taxon>
        <taxon>Cupriavidus</taxon>
    </lineage>
</organism>
<feature type="short sequence motif" description="TonB C-terminal box" evidence="15">
    <location>
        <begin position="794"/>
        <end position="811"/>
    </location>
</feature>
<dbReference type="NCBIfam" id="TIGR01783">
    <property type="entry name" value="TonB-siderophor"/>
    <property type="match status" value="1"/>
</dbReference>
<evidence type="ECO:0000256" key="15">
    <source>
        <dbReference type="PROSITE-ProRule" id="PRU10144"/>
    </source>
</evidence>
<dbReference type="InterPro" id="IPR036942">
    <property type="entry name" value="Beta-barrel_TonB_sf"/>
</dbReference>
<dbReference type="Pfam" id="PF00593">
    <property type="entry name" value="TonB_dep_Rec_b-barrel"/>
    <property type="match status" value="1"/>
</dbReference>
<dbReference type="InterPro" id="IPR000531">
    <property type="entry name" value="Beta-barrel_TonB"/>
</dbReference>
<protein>
    <submittedName>
        <fullName evidence="19">TonB-dependent receptor</fullName>
    </submittedName>
</protein>
<sequence length="811" mass="86095">MGPVPARQRPSNRVFRRKLLTTLVGRVALGAVVAAPALSVPMAAHAQAAARAYSIPAGSLEDALSRFGRDAGIMLSFKPEITAGRQSAGLQGTYTPRAGLDALLANTGLEVAQQANGSYLINGPAGGDTADGARTLPVVTVSAAGAHDLPGAYAGGQVARGGGLGVLGTSDVMDQPFSTTNYTSDIIENTQARTLADVVINDASVRTLTSRGGFGEDFQIRGYTVASGDVGLNGLYGMASSSRMPAAIMERVEVLKGPGTLMYGIGPNGSIGGAINVVTKRAGDEPLTRLTTTYESKSLFGVQADVGRRFGENKEWGVRVNGVFRGGDTTLDDGRQKQGVGALALDYRGKKLRWSLDTYTQHEGTDNFRPQIGFQAGVTRIPDAPSGHRNFYPGTELWLHDTAVMSRLEYDILPNLTVYAAGGYRDGSAYQTFPLGPANAQGNFNVTNAFYDSYSKTWTADVGARTSFSTFGIGHMVTASFSRLEQELGNAYVPSSAPAQASNLYNPVPLTPVVGTRIDATKASESALTSFTLTDTLAMFDDRLLLTGGLRHQRVGLDNFSTTTGARQSSYDESAVSPLAGIVIKPVKNVSLYGNFTSGLSRGGVAPTTAANAGQVFPPYKSNQYEGGVKVDWGTVTTTVSAFQIERPSAITDPATNLYSFDGEQRNRGIELSAYGEVVRGLRLMASATFYDAKLTQTAGGVNDGNKANGVPNNAFNLGADWDVPWVPGLSVNGRIIHTSSLYFNATNTLSMPSWTRYDIGARYRTKVMGKSVVFRANIENLFNSNYWLVSGTYATVAAPRTVFLSAQFDF</sequence>
<dbReference type="GO" id="GO:0009279">
    <property type="term" value="C:cell outer membrane"/>
    <property type="evidence" value="ECO:0007669"/>
    <property type="project" value="UniProtKB-SubCell"/>
</dbReference>
<comment type="similarity">
    <text evidence="2 14 16">Belongs to the TonB-dependent receptor family.</text>
</comment>
<evidence type="ECO:0000256" key="5">
    <source>
        <dbReference type="ARBA" id="ARBA00022496"/>
    </source>
</evidence>
<dbReference type="RefSeq" id="WP_124685224.1">
    <property type="nucleotide sequence ID" value="NZ_CP033970.1"/>
</dbReference>
<dbReference type="InterPro" id="IPR037066">
    <property type="entry name" value="Plug_dom_sf"/>
</dbReference>
<dbReference type="InterPro" id="IPR039426">
    <property type="entry name" value="TonB-dep_rcpt-like"/>
</dbReference>